<dbReference type="PROSITE" id="PS00138">
    <property type="entry name" value="SUBTILASE_SER"/>
    <property type="match status" value="1"/>
</dbReference>
<dbReference type="KEGG" id="msh:LI98_04120"/>
<dbReference type="GO" id="GO:0005615">
    <property type="term" value="C:extracellular space"/>
    <property type="evidence" value="ECO:0007669"/>
    <property type="project" value="InterPro"/>
</dbReference>
<accession>A0A653FD12</accession>
<keyword evidence="4" id="KW-0720">Serine protease</keyword>
<dbReference type="GeneID" id="93455736"/>
<dbReference type="InterPro" id="IPR029050">
    <property type="entry name" value="Immunoprotect_excell_Ig-like"/>
</dbReference>
<dbReference type="SUPFAM" id="SSF81982">
    <property type="entry name" value="Antigen MPT63/MPB63 (immunoprotective extracellular protein)"/>
    <property type="match status" value="1"/>
</dbReference>
<organism evidence="7">
    <name type="scientific">Mycolicibacterium smegmatis</name>
    <name type="common">Mycobacterium smegmatis</name>
    <dbReference type="NCBI Taxonomy" id="1772"/>
    <lineage>
        <taxon>Bacteria</taxon>
        <taxon>Bacillati</taxon>
        <taxon>Actinomycetota</taxon>
        <taxon>Actinomycetes</taxon>
        <taxon>Mycobacteriales</taxon>
        <taxon>Mycobacteriaceae</taxon>
        <taxon>Mycolicibacterium</taxon>
    </lineage>
</organism>
<reference evidence="7" key="1">
    <citation type="submission" date="2019-05" db="EMBL/GenBank/DDBJ databases">
        <authorList>
            <person name="Naeem R."/>
            <person name="Antony C."/>
            <person name="Guan Q."/>
        </authorList>
    </citation>
    <scope>NUCLEOTIDE SEQUENCE</scope>
    <source>
        <strain evidence="7">1</strain>
    </source>
</reference>
<dbReference type="InterPro" id="IPR015250">
    <property type="entry name" value="MPT63-like"/>
</dbReference>
<proteinExistence type="predicted"/>
<feature type="compositionally biased region" description="Low complexity" evidence="5">
    <location>
        <begin position="208"/>
        <end position="227"/>
    </location>
</feature>
<evidence type="ECO:0000313" key="7">
    <source>
        <dbReference type="EMBL" id="VTP07568.1"/>
    </source>
</evidence>
<dbReference type="SMR" id="A0A653FD12"/>
<dbReference type="Pfam" id="PF09167">
    <property type="entry name" value="DUF1942"/>
    <property type="match status" value="1"/>
</dbReference>
<feature type="compositionally biased region" description="Low complexity" evidence="5">
    <location>
        <begin position="164"/>
        <end position="196"/>
    </location>
</feature>
<feature type="chain" id="PRO_5043792361" evidence="6">
    <location>
        <begin position="23"/>
        <end position="356"/>
    </location>
</feature>
<dbReference type="InterPro" id="IPR023828">
    <property type="entry name" value="Peptidase_S8_Ser-AS"/>
</dbReference>
<dbReference type="Gene3D" id="2.60.40.1240">
    <property type="match status" value="1"/>
</dbReference>
<evidence type="ECO:0000256" key="4">
    <source>
        <dbReference type="ARBA" id="ARBA00022825"/>
    </source>
</evidence>
<feature type="signal peptide" evidence="6">
    <location>
        <begin position="1"/>
        <end position="22"/>
    </location>
</feature>
<feature type="region of interest" description="Disordered" evidence="5">
    <location>
        <begin position="254"/>
        <end position="356"/>
    </location>
</feature>
<feature type="compositionally biased region" description="Low complexity" evidence="5">
    <location>
        <begin position="294"/>
        <end position="311"/>
    </location>
</feature>
<dbReference type="EMBL" id="LR589634">
    <property type="protein sequence ID" value="VTP07568.1"/>
    <property type="molecule type" value="Genomic_DNA"/>
</dbReference>
<gene>
    <name evidence="7" type="ORF">BIN_B_01889</name>
</gene>
<protein>
    <submittedName>
        <fullName evidence="7">Immunogenic protein MPT63</fullName>
    </submittedName>
</protein>
<dbReference type="KEGG" id="msn:LI99_04120"/>
<evidence type="ECO:0000256" key="3">
    <source>
        <dbReference type="ARBA" id="ARBA00022801"/>
    </source>
</evidence>
<dbReference type="RefSeq" id="WP_011727224.1">
    <property type="nucleotide sequence ID" value="NZ_CP009495.1"/>
</dbReference>
<name>A0A653FD12_MYCSM</name>
<keyword evidence="1" id="KW-0645">Protease</keyword>
<feature type="compositionally biased region" description="Low complexity" evidence="5">
    <location>
        <begin position="273"/>
        <end position="283"/>
    </location>
</feature>
<dbReference type="AlphaFoldDB" id="A0A653FD12"/>
<feature type="compositionally biased region" description="Pro residues" evidence="5">
    <location>
        <begin position="284"/>
        <end position="293"/>
    </location>
</feature>
<evidence type="ECO:0000256" key="2">
    <source>
        <dbReference type="ARBA" id="ARBA00022729"/>
    </source>
</evidence>
<keyword evidence="3" id="KW-0378">Hydrolase</keyword>
<evidence type="ECO:0000256" key="1">
    <source>
        <dbReference type="ARBA" id="ARBA00022670"/>
    </source>
</evidence>
<dbReference type="GO" id="GO:0006508">
    <property type="term" value="P:proteolysis"/>
    <property type="evidence" value="ECO:0007669"/>
    <property type="project" value="UniProtKB-KW"/>
</dbReference>
<evidence type="ECO:0000256" key="6">
    <source>
        <dbReference type="SAM" id="SignalP"/>
    </source>
</evidence>
<sequence length="356" mass="34476">MKISQLTIAAAAALAISGAAGTAGMATAFAEAAQAAQVSANPLGSQARLENGDVVQAWTISDLKPSSDPIPYAVQGTLWEATATDEAVSGSVIPIVSNLNARAANGENYRVLFQVATPQGVNPSTLAPGQKTTGKVYFDVTGEAPTTVVYNDGERDLLAWSQTAASTTSPRPAATGSGTSASTPARTAPVTTAPASNTPATELVPESPAVAPTGAAPAAAPGAGAAATDIPGSTVPPLAEDAADEALAEELTEDLPDELSQDSVTPGESVGTPLPAAVQQAPAAPAPGQPAPAAPGAQDIPAAPAGEVPAAPVTPAPAAPVDGSTTPTVPAGSDAPLTAGGIPTLVPAANPGAPTP</sequence>
<evidence type="ECO:0000256" key="5">
    <source>
        <dbReference type="SAM" id="MobiDB-lite"/>
    </source>
</evidence>
<dbReference type="GO" id="GO:0008236">
    <property type="term" value="F:serine-type peptidase activity"/>
    <property type="evidence" value="ECO:0007669"/>
    <property type="project" value="UniProtKB-KW"/>
</dbReference>
<feature type="region of interest" description="Disordered" evidence="5">
    <location>
        <begin position="164"/>
        <end position="237"/>
    </location>
</feature>
<keyword evidence="2 6" id="KW-0732">Signal</keyword>